<feature type="compositionally biased region" description="Low complexity" evidence="5">
    <location>
        <begin position="320"/>
        <end position="343"/>
    </location>
</feature>
<feature type="compositionally biased region" description="Low complexity" evidence="5">
    <location>
        <begin position="152"/>
        <end position="165"/>
    </location>
</feature>
<feature type="compositionally biased region" description="Polar residues" evidence="5">
    <location>
        <begin position="417"/>
        <end position="440"/>
    </location>
</feature>
<dbReference type="Gene3D" id="3.30.40.10">
    <property type="entry name" value="Zinc/RING finger domain, C3HC4 (zinc finger)"/>
    <property type="match status" value="1"/>
</dbReference>
<dbReference type="InterPro" id="IPR013083">
    <property type="entry name" value="Znf_RING/FYVE/PHD"/>
</dbReference>
<evidence type="ECO:0000313" key="8">
    <source>
        <dbReference type="Proteomes" id="UP000191004"/>
    </source>
</evidence>
<evidence type="ECO:0000313" key="7">
    <source>
        <dbReference type="EMBL" id="OPB45174.1"/>
    </source>
</evidence>
<dbReference type="Proteomes" id="UP000191004">
    <property type="component" value="Unassembled WGS sequence"/>
</dbReference>
<comment type="caution">
    <text evidence="7">The sequence shown here is derived from an EMBL/GenBank/DDBJ whole genome shotgun (WGS) entry which is preliminary data.</text>
</comment>
<accession>A0A1T3CVR9</accession>
<feature type="compositionally biased region" description="Low complexity" evidence="5">
    <location>
        <begin position="352"/>
        <end position="364"/>
    </location>
</feature>
<dbReference type="SUPFAM" id="SSF57850">
    <property type="entry name" value="RING/U-box"/>
    <property type="match status" value="1"/>
</dbReference>
<feature type="region of interest" description="Disordered" evidence="5">
    <location>
        <begin position="1"/>
        <end position="71"/>
    </location>
</feature>
<evidence type="ECO:0000256" key="4">
    <source>
        <dbReference type="PROSITE-ProRule" id="PRU00175"/>
    </source>
</evidence>
<evidence type="ECO:0000259" key="6">
    <source>
        <dbReference type="PROSITE" id="PS50089"/>
    </source>
</evidence>
<name>A0A1T3CVR9_9HYPO</name>
<feature type="region of interest" description="Disordered" evidence="5">
    <location>
        <begin position="152"/>
        <end position="171"/>
    </location>
</feature>
<evidence type="ECO:0000256" key="1">
    <source>
        <dbReference type="ARBA" id="ARBA00022723"/>
    </source>
</evidence>
<dbReference type="InterPro" id="IPR001841">
    <property type="entry name" value="Znf_RING"/>
</dbReference>
<dbReference type="SMART" id="SM00184">
    <property type="entry name" value="RING"/>
    <property type="match status" value="1"/>
</dbReference>
<organism evidence="7 8">
    <name type="scientific">Trichoderma guizhouense</name>
    <dbReference type="NCBI Taxonomy" id="1491466"/>
    <lineage>
        <taxon>Eukaryota</taxon>
        <taxon>Fungi</taxon>
        <taxon>Dikarya</taxon>
        <taxon>Ascomycota</taxon>
        <taxon>Pezizomycotina</taxon>
        <taxon>Sordariomycetes</taxon>
        <taxon>Hypocreomycetidae</taxon>
        <taxon>Hypocreales</taxon>
        <taxon>Hypocreaceae</taxon>
        <taxon>Trichoderma</taxon>
    </lineage>
</organism>
<dbReference type="PROSITE" id="PS00518">
    <property type="entry name" value="ZF_RING_1"/>
    <property type="match status" value="1"/>
</dbReference>
<feature type="compositionally biased region" description="Polar residues" evidence="5">
    <location>
        <begin position="462"/>
        <end position="472"/>
    </location>
</feature>
<dbReference type="PANTHER" id="PTHR47094:SF1">
    <property type="entry name" value="RING-TYPE E3 UBIQUITIN TRANSFERASE"/>
    <property type="match status" value="1"/>
</dbReference>
<feature type="compositionally biased region" description="Low complexity" evidence="5">
    <location>
        <begin position="21"/>
        <end position="71"/>
    </location>
</feature>
<dbReference type="Pfam" id="PF13920">
    <property type="entry name" value="zf-C3HC4_3"/>
    <property type="match status" value="1"/>
</dbReference>
<keyword evidence="8" id="KW-1185">Reference proteome</keyword>
<evidence type="ECO:0000256" key="2">
    <source>
        <dbReference type="ARBA" id="ARBA00022771"/>
    </source>
</evidence>
<dbReference type="GO" id="GO:0008270">
    <property type="term" value="F:zinc ion binding"/>
    <property type="evidence" value="ECO:0007669"/>
    <property type="project" value="UniProtKB-KW"/>
</dbReference>
<dbReference type="PANTHER" id="PTHR47094">
    <property type="entry name" value="ELFLESS, ISOFORM B"/>
    <property type="match status" value="1"/>
</dbReference>
<dbReference type="InterPro" id="IPR049627">
    <property type="entry name" value="SLX8"/>
</dbReference>
<keyword evidence="2 4" id="KW-0863">Zinc-finger</keyword>
<feature type="domain" description="RING-type" evidence="6">
    <location>
        <begin position="535"/>
        <end position="576"/>
    </location>
</feature>
<dbReference type="GO" id="GO:0061630">
    <property type="term" value="F:ubiquitin protein ligase activity"/>
    <property type="evidence" value="ECO:0007669"/>
    <property type="project" value="InterPro"/>
</dbReference>
<feature type="compositionally biased region" description="Polar residues" evidence="5">
    <location>
        <begin position="285"/>
        <end position="294"/>
    </location>
</feature>
<sequence>MAPRRTSGSGSGFDLGMEPQASSTLPFSTSSGSASTLPPLSAQAQIQTQTSTSISTSTSILPPLRRSSRPPALSAASLFSASASASAAASPASATATTAASPSTAPPQRLSFPFSPLPASPAAISPSASAFATASSTASASASASATAAAAASSPFPPTTSTARPILPPLPPLPQVSPLNRFLSERPHAISHFSEFASPRPFPVTLDSLTTLQPDPYSPLNSPFSRHPLLLGPQSTGFWSSYRTQLDQPTDWLQDDSAAPNIGVLAARAFGFNLSDFASSLTPFTSQPPLVQSPTQPPRRSPDLRFPFDSGSSPAPPPASIATSASALHAASATTSASAAPSSRHLLHARAPRATSTSRISATTDTPASPPASGQGFAHPSNSAEAAFDSDNSALDELFYELDGFPGFPLPIADSANSPSLSAFTNMPPTSRRSLRSRAQQPPEDHDSSASTPNASKRRRISTSAAQPTSLETVIDDDDGENWPLFGSTPPRPGSSADLKNEDFTTIDLTEVNDVPEELKKPEVDNRVKLSAFQCVICMDDVTGLTLTHCGHLFCAQCLYSSLSIESTRGKCPMCRAKIDMKPRDNYSTKTKGYWPLELKLMTRTRQGKRKAQAME</sequence>
<proteinExistence type="predicted"/>
<dbReference type="GO" id="GO:0006511">
    <property type="term" value="P:ubiquitin-dependent protein catabolic process"/>
    <property type="evidence" value="ECO:0007669"/>
    <property type="project" value="TreeGrafter"/>
</dbReference>
<keyword evidence="1" id="KW-0479">Metal-binding</keyword>
<dbReference type="GO" id="GO:0032183">
    <property type="term" value="F:SUMO binding"/>
    <property type="evidence" value="ECO:0007669"/>
    <property type="project" value="TreeGrafter"/>
</dbReference>
<gene>
    <name evidence="7" type="ORF">A0O28_0073800</name>
</gene>
<feature type="region of interest" description="Disordered" evidence="5">
    <location>
        <begin position="417"/>
        <end position="500"/>
    </location>
</feature>
<dbReference type="GO" id="GO:0033768">
    <property type="term" value="C:SUMO-targeted ubiquitin ligase complex"/>
    <property type="evidence" value="ECO:0007669"/>
    <property type="project" value="TreeGrafter"/>
</dbReference>
<dbReference type="EMBL" id="LVVK01000005">
    <property type="protein sequence ID" value="OPB45174.1"/>
    <property type="molecule type" value="Genomic_DNA"/>
</dbReference>
<dbReference type="AlphaFoldDB" id="A0A1T3CVR9"/>
<dbReference type="GO" id="GO:0140082">
    <property type="term" value="F:SUMO-ubiquitin ligase activity"/>
    <property type="evidence" value="ECO:0007669"/>
    <property type="project" value="TreeGrafter"/>
</dbReference>
<dbReference type="OrthoDB" id="6270329at2759"/>
<protein>
    <recommendedName>
        <fullName evidence="6">RING-type domain-containing protein</fullName>
    </recommendedName>
</protein>
<keyword evidence="3" id="KW-0862">Zinc</keyword>
<evidence type="ECO:0000256" key="3">
    <source>
        <dbReference type="ARBA" id="ARBA00022833"/>
    </source>
</evidence>
<evidence type="ECO:0000256" key="5">
    <source>
        <dbReference type="SAM" id="MobiDB-lite"/>
    </source>
</evidence>
<reference evidence="7 8" key="1">
    <citation type="submission" date="2016-04" db="EMBL/GenBank/DDBJ databases">
        <title>Multiple horizontal gene transfer events from other fungi enriched the ability of the initially mycotrophic fungus Trichoderma (Ascomycota) to feed on dead plant biomass.</title>
        <authorList>
            <person name="Atanasova L."/>
            <person name="Chenthamara K."/>
            <person name="Zhang J."/>
            <person name="Grujic M."/>
            <person name="Henrissat B."/>
            <person name="Kuo A."/>
            <person name="Aertz A."/>
            <person name="Salamov A."/>
            <person name="Lipzen A."/>
            <person name="Labutti K."/>
            <person name="Barry K."/>
            <person name="Miao Y."/>
            <person name="Rahimi M.J."/>
            <person name="Shen Q."/>
            <person name="Grigoriev I.V."/>
            <person name="Kubicek C.P."/>
            <person name="Druzhinina I.S."/>
        </authorList>
    </citation>
    <scope>NUCLEOTIDE SEQUENCE [LARGE SCALE GENOMIC DNA]</scope>
    <source>
        <strain evidence="7 8">NJAU 4742</strain>
    </source>
</reference>
<feature type="region of interest" description="Disordered" evidence="5">
    <location>
        <begin position="285"/>
        <end position="386"/>
    </location>
</feature>
<dbReference type="InterPro" id="IPR017907">
    <property type="entry name" value="Znf_RING_CS"/>
</dbReference>
<dbReference type="PROSITE" id="PS50089">
    <property type="entry name" value="ZF_RING_2"/>
    <property type="match status" value="1"/>
</dbReference>